<dbReference type="Gene3D" id="1.10.287.110">
    <property type="entry name" value="DnaJ domain"/>
    <property type="match status" value="1"/>
</dbReference>
<feature type="domain" description="J" evidence="3">
    <location>
        <begin position="340"/>
        <end position="405"/>
    </location>
</feature>
<dbReference type="VEuPathDB" id="FungiDB:F4678DRAFT_414704"/>
<evidence type="ECO:0000256" key="2">
    <source>
        <dbReference type="SAM" id="MobiDB-lite"/>
    </source>
</evidence>
<evidence type="ECO:0000313" key="5">
    <source>
        <dbReference type="Proteomes" id="UP001148614"/>
    </source>
</evidence>
<keyword evidence="5" id="KW-1185">Reference proteome</keyword>
<protein>
    <recommendedName>
        <fullName evidence="3">J domain-containing protein</fullName>
    </recommendedName>
</protein>
<dbReference type="InterPro" id="IPR029903">
    <property type="entry name" value="RmlD-like-bd"/>
</dbReference>
<dbReference type="EMBL" id="JANPWZ010000532">
    <property type="protein sequence ID" value="KAJ3575557.1"/>
    <property type="molecule type" value="Genomic_DNA"/>
</dbReference>
<evidence type="ECO:0000313" key="4">
    <source>
        <dbReference type="EMBL" id="KAJ3575557.1"/>
    </source>
</evidence>
<dbReference type="CDD" id="cd06257">
    <property type="entry name" value="DnaJ"/>
    <property type="match status" value="1"/>
</dbReference>
<dbReference type="InterPro" id="IPR036869">
    <property type="entry name" value="J_dom_sf"/>
</dbReference>
<name>A0A9W8TMN8_9PEZI</name>
<dbReference type="InterPro" id="IPR052814">
    <property type="entry name" value="Peroxisomal_DnaJ"/>
</dbReference>
<dbReference type="GO" id="GO:0005829">
    <property type="term" value="C:cytosol"/>
    <property type="evidence" value="ECO:0007669"/>
    <property type="project" value="UniProtKB-ARBA"/>
</dbReference>
<dbReference type="InterPro" id="IPR001623">
    <property type="entry name" value="DnaJ_domain"/>
</dbReference>
<proteinExistence type="predicted"/>
<dbReference type="PANTHER" id="PTHR45006:SF1">
    <property type="entry name" value="DNAJ-LIKE PROTEIN 1"/>
    <property type="match status" value="1"/>
</dbReference>
<comment type="caution">
    <text evidence="4">The sequence shown here is derived from an EMBL/GenBank/DDBJ whole genome shotgun (WGS) entry which is preliminary data.</text>
</comment>
<evidence type="ECO:0000259" key="3">
    <source>
        <dbReference type="PROSITE" id="PS50076"/>
    </source>
</evidence>
<keyword evidence="1" id="KW-0143">Chaperone</keyword>
<evidence type="ECO:0000256" key="1">
    <source>
        <dbReference type="ARBA" id="ARBA00023186"/>
    </source>
</evidence>
<dbReference type="AlphaFoldDB" id="A0A9W8TMN8"/>
<reference evidence="4" key="1">
    <citation type="submission" date="2022-07" db="EMBL/GenBank/DDBJ databases">
        <title>Genome Sequence of Xylaria arbuscula.</title>
        <authorList>
            <person name="Buettner E."/>
        </authorList>
    </citation>
    <scope>NUCLEOTIDE SEQUENCE</scope>
    <source>
        <strain evidence="4">VT107</strain>
    </source>
</reference>
<dbReference type="Gene3D" id="3.40.50.720">
    <property type="entry name" value="NAD(P)-binding Rossmann-like Domain"/>
    <property type="match status" value="1"/>
</dbReference>
<dbReference type="SUPFAM" id="SSF51735">
    <property type="entry name" value="NAD(P)-binding Rossmann-fold domains"/>
    <property type="match status" value="1"/>
</dbReference>
<dbReference type="Pfam" id="PF00226">
    <property type="entry name" value="DnaJ"/>
    <property type="match status" value="1"/>
</dbReference>
<dbReference type="Proteomes" id="UP001148614">
    <property type="component" value="Unassembled WGS sequence"/>
</dbReference>
<dbReference type="PROSITE" id="PS00636">
    <property type="entry name" value="DNAJ_1"/>
    <property type="match status" value="1"/>
</dbReference>
<sequence length="444" mass="49750">MAANRFLIWGGKGWVAGHLESILKSQGKDVHMTTIRMEDREAVKAELERVKPTHVLNCAGCTGRPNVDWCEDHKEETMRSNVIGTLNLTDCCSLAGIHCTVFATGCIYHYNDAHPIGGPGYTETDPANFTGSFYSETKGHVEEVMKYYPNCLILRLRMPVSDDLHPRNFVTKISKYERVVDIPNSNTILTDLLPASVLMAEHQETGIYNFTNPGAISHNEVLTLFRDIVRPGFTWKNFTVEEQAKVIKAGRSNCLLDTTKLERKLKEYGRPVQREGRVVDRQGIIGAEKRHLEGLPIHHVPEQALGLQGDGQAAPQKHPQPTYHCSPASGRQTSMVVDTAYYDALGVQPTATELEIKKAYRKLAIVHHPDKNPNDPTAHEKFQTIGEAYQVLSDKELRAAYDKYGKESAKPGEGFVDPAEFFSSIFGGEAFVDWIDYDRRPRRG</sequence>
<dbReference type="GO" id="GO:0016558">
    <property type="term" value="P:protein import into peroxisome matrix"/>
    <property type="evidence" value="ECO:0007669"/>
    <property type="project" value="TreeGrafter"/>
</dbReference>
<dbReference type="InterPro" id="IPR036291">
    <property type="entry name" value="NAD(P)-bd_dom_sf"/>
</dbReference>
<dbReference type="CDD" id="cd05254">
    <property type="entry name" value="dTDP_HR_like_SDR_e"/>
    <property type="match status" value="1"/>
</dbReference>
<dbReference type="PRINTS" id="PR00625">
    <property type="entry name" value="JDOMAIN"/>
</dbReference>
<dbReference type="SUPFAM" id="SSF46565">
    <property type="entry name" value="Chaperone J-domain"/>
    <property type="match status" value="1"/>
</dbReference>
<gene>
    <name evidence="4" type="ORF">NPX13_g3989</name>
</gene>
<dbReference type="PANTHER" id="PTHR45006">
    <property type="entry name" value="DNAJ-LIKE PROTEIN 1"/>
    <property type="match status" value="1"/>
</dbReference>
<dbReference type="VEuPathDB" id="FungiDB:F4678DRAFT_125819"/>
<feature type="region of interest" description="Disordered" evidence="2">
    <location>
        <begin position="307"/>
        <end position="330"/>
    </location>
</feature>
<dbReference type="PROSITE" id="PS50076">
    <property type="entry name" value="DNAJ_2"/>
    <property type="match status" value="1"/>
</dbReference>
<accession>A0A9W8TMN8</accession>
<dbReference type="SMART" id="SM00271">
    <property type="entry name" value="DnaJ"/>
    <property type="match status" value="1"/>
</dbReference>
<organism evidence="4 5">
    <name type="scientific">Xylaria arbuscula</name>
    <dbReference type="NCBI Taxonomy" id="114810"/>
    <lineage>
        <taxon>Eukaryota</taxon>
        <taxon>Fungi</taxon>
        <taxon>Dikarya</taxon>
        <taxon>Ascomycota</taxon>
        <taxon>Pezizomycotina</taxon>
        <taxon>Sordariomycetes</taxon>
        <taxon>Xylariomycetidae</taxon>
        <taxon>Xylariales</taxon>
        <taxon>Xylariaceae</taxon>
        <taxon>Xylaria</taxon>
    </lineage>
</organism>
<dbReference type="FunFam" id="1.10.287.110:FF:000028">
    <property type="entry name" value="DnaJ domain protein"/>
    <property type="match status" value="1"/>
</dbReference>
<dbReference type="InterPro" id="IPR018253">
    <property type="entry name" value="DnaJ_domain_CS"/>
</dbReference>
<dbReference type="Pfam" id="PF04321">
    <property type="entry name" value="RmlD_sub_bind"/>
    <property type="match status" value="1"/>
</dbReference>